<name>A0A0G0K3G4_9BACT</name>
<dbReference type="AlphaFoldDB" id="A0A0G0K3G4"/>
<dbReference type="InterPro" id="IPR001111">
    <property type="entry name" value="TGF-b_propeptide"/>
</dbReference>
<keyword evidence="2" id="KW-0812">Transmembrane</keyword>
<dbReference type="NCBIfam" id="NF033679">
    <property type="entry name" value="DNRLRE_dom"/>
    <property type="match status" value="1"/>
</dbReference>
<dbReference type="Proteomes" id="UP000034603">
    <property type="component" value="Unassembled WGS sequence"/>
</dbReference>
<proteinExistence type="predicted"/>
<comment type="caution">
    <text evidence="4">The sequence shown here is derived from an EMBL/GenBank/DDBJ whole genome shotgun (WGS) entry which is preliminary data.</text>
</comment>
<reference evidence="4 5" key="1">
    <citation type="journal article" date="2015" name="Nature">
        <title>rRNA introns, odd ribosomes, and small enigmatic genomes across a large radiation of phyla.</title>
        <authorList>
            <person name="Brown C.T."/>
            <person name="Hug L.A."/>
            <person name="Thomas B.C."/>
            <person name="Sharon I."/>
            <person name="Castelle C.J."/>
            <person name="Singh A."/>
            <person name="Wilkins M.J."/>
            <person name="Williams K.H."/>
            <person name="Banfield J.F."/>
        </authorList>
    </citation>
    <scope>NUCLEOTIDE SEQUENCE [LARGE SCALE GENOMIC DNA]</scope>
</reference>
<evidence type="ECO:0000313" key="4">
    <source>
        <dbReference type="EMBL" id="KKQ43609.1"/>
    </source>
</evidence>
<evidence type="ECO:0000313" key="5">
    <source>
        <dbReference type="Proteomes" id="UP000034603"/>
    </source>
</evidence>
<feature type="compositionally biased region" description="Low complexity" evidence="1">
    <location>
        <begin position="63"/>
        <end position="95"/>
    </location>
</feature>
<evidence type="ECO:0000259" key="3">
    <source>
        <dbReference type="Pfam" id="PF00688"/>
    </source>
</evidence>
<protein>
    <recommendedName>
        <fullName evidence="3">TGF-beta propeptide domain-containing protein</fullName>
    </recommendedName>
</protein>
<feature type="region of interest" description="Disordered" evidence="1">
    <location>
        <begin position="57"/>
        <end position="95"/>
    </location>
</feature>
<gene>
    <name evidence="4" type="ORF">US62_C0046G0008</name>
</gene>
<evidence type="ECO:0000256" key="2">
    <source>
        <dbReference type="SAM" id="Phobius"/>
    </source>
</evidence>
<evidence type="ECO:0000256" key="1">
    <source>
        <dbReference type="SAM" id="MobiDB-lite"/>
    </source>
</evidence>
<keyword evidence="2" id="KW-1133">Transmembrane helix</keyword>
<dbReference type="EMBL" id="LBTR01000046">
    <property type="protein sequence ID" value="KKQ43609.1"/>
    <property type="molecule type" value="Genomic_DNA"/>
</dbReference>
<accession>A0A0G0K3G4</accession>
<keyword evidence="2" id="KW-0472">Membrane</keyword>
<sequence>MQVNYKVEEVKSKKSKVGDAMIPVTMIVLTLSGIAVIALISYFFGVEQGKLQKTPLISFQNNPSSSSPTPTQIPPQTITPSGTKNKTSPTPSPIPKTAIITSDKNLDGFVSSNNYVNNQSEIRSGRNKFLLSRGFLSFDLSKLPKYTKIVSATLRVYQVKAIGNPYSVETGNLKIDHLIYGETLDETDYNANALSSGFTDLSKNRITGWKEVEVLNQLVEDLGSGHKTAQFRIHFEKEEKGTTDSGDYVYFESADNSEGTTNIPQLLVKFY</sequence>
<feature type="domain" description="TGF-beta propeptide" evidence="3">
    <location>
        <begin position="126"/>
        <end position="241"/>
    </location>
</feature>
<dbReference type="Pfam" id="PF00688">
    <property type="entry name" value="TGFb_propeptide"/>
    <property type="match status" value="1"/>
</dbReference>
<feature type="transmembrane region" description="Helical" evidence="2">
    <location>
        <begin position="20"/>
        <end position="44"/>
    </location>
</feature>
<organism evidence="4 5">
    <name type="scientific">Candidatus Woesebacteria bacterium GW2011_GWA1_37_8</name>
    <dbReference type="NCBI Taxonomy" id="1618546"/>
    <lineage>
        <taxon>Bacteria</taxon>
        <taxon>Candidatus Woeseibacteriota</taxon>
    </lineage>
</organism>